<dbReference type="GO" id="GO:0016787">
    <property type="term" value="F:hydrolase activity"/>
    <property type="evidence" value="ECO:0007669"/>
    <property type="project" value="InterPro"/>
</dbReference>
<feature type="domain" description="Cytochrome c" evidence="6">
    <location>
        <begin position="315"/>
        <end position="403"/>
    </location>
</feature>
<sequence>MRFALLICVASFWLLSPQPSLAQEAPPTDPDFRIQGEYVGDDQSMQVIARGDGLFDILVDERGPTNTNKSAENTRRLEGDQDLVAELAEAMGAERVERQSPTLGVAPPERAVVLFDGTEQSLDRWVDGEITADGLLKQGTQTRQRFRDYSLHLEFRTPWMPDAKGQQRGNSGVYHQGRYETQILDSFGLRGAINETGAIYGVKAPDVNACLPPMQWQTYDIDFTAARYDGPTKTEPARMTVRLNGIIVQNDVAVPNTTTAAPVAEGADDGPLYLQDHGNPVRFRNIWLIPRDATMEAARPIVPGFERFFARSADPEALGGELLISTLACTACHPGADGVLPVKRGPNLSNVRSRIRPDALVDMIADAHQTKRGTKMPDVWADLDEESRTQAAEAIASYLMLDGAGEGLLDRPTNRDSVARGEELYHSVGCVACHTTFAGPTTPSSTTVPLGDLPQKYTVDSLATFLIHPHQVRPGARMPALVGSRADAYAIASYLTSRVTLRENTAQFRRTIYRGEWEKLPDLQKLAPVANDRVSQLEINDLKDPNNFAMVFESQISVPSDARYTFSLASDDGSRLFIGPHVIDNDGVHPHVEKRKTFQLKAGIHPVRVEYFNAQGERSLEVFLRDPLRGRVHLREVIVDEDAKVEPELLVRRFSPDPSLKQQGQTLFRSRGCASCHQFQESQYLPLQAPPLAKVRSDRGCLAESVRSPAVDFHLTPSQRAAITRSIDQRRSGDSPAVSITDQQLVHLTMAGLNCYACHRRDAVGGPETARDVLFKTTTAEMGWEGRLPPPLNGIGDKLKDTYLQELLANGANARPYMLTRMPGYGPGHLDLFVKSVQRLDRQNGGDEIASAAPATDTDGLVSEGLVSDGRKLVGGNGLACIKCHAYGDQKGGGIGAIDLLTMPTRLRQDWFNRYLQDPTKYRPGTRMPNSFTDGRSSYTKLYDGDPDQQIHAMWTYLNAGKSAKEPAGLRADSILLRAADRPRIYRNFFEGVSGRGIAVGYPAEINLIWDAEQMSLAKIWKNAFIDASRHWNGRGAGRTSPVGDQVVTLESWPSLAKGQSIQMDWPSSEPRSLGYRFGGYSLDAAGNPTFLYSIGDASIEDAIEPVNRDTFSRTLTIRREGNDSGTPLIWRIAVGKITADGDGYRVDDLRLQINGADCQIVDIDGRSELRAMLPAAATVTLTEQIAW</sequence>
<dbReference type="Pfam" id="PF07691">
    <property type="entry name" value="PA14"/>
    <property type="match status" value="1"/>
</dbReference>
<feature type="domain" description="Cytochrome c" evidence="6">
    <location>
        <begin position="659"/>
        <end position="853"/>
    </location>
</feature>
<dbReference type="InterPro" id="IPR036909">
    <property type="entry name" value="Cyt_c-like_dom_sf"/>
</dbReference>
<dbReference type="Gene3D" id="2.60.120.560">
    <property type="entry name" value="Exo-inulinase, domain 1"/>
    <property type="match status" value="1"/>
</dbReference>
<dbReference type="PROSITE" id="PS51820">
    <property type="entry name" value="PA14"/>
    <property type="match status" value="1"/>
</dbReference>
<dbReference type="SUPFAM" id="SSF56988">
    <property type="entry name" value="Anthrax protective antigen"/>
    <property type="match status" value="1"/>
</dbReference>
<organism evidence="8 9">
    <name type="scientific">Roseiconus nitratireducens</name>
    <dbReference type="NCBI Taxonomy" id="2605748"/>
    <lineage>
        <taxon>Bacteria</taxon>
        <taxon>Pseudomonadati</taxon>
        <taxon>Planctomycetota</taxon>
        <taxon>Planctomycetia</taxon>
        <taxon>Pirellulales</taxon>
        <taxon>Pirellulaceae</taxon>
        <taxon>Roseiconus</taxon>
    </lineage>
</organism>
<dbReference type="Gene3D" id="1.10.760.10">
    <property type="entry name" value="Cytochrome c-like domain"/>
    <property type="match status" value="4"/>
</dbReference>
<name>A0A5M6D041_9BACT</name>
<evidence type="ECO:0000313" key="9">
    <source>
        <dbReference type="Proteomes" id="UP000324479"/>
    </source>
</evidence>
<dbReference type="InterPro" id="IPR037524">
    <property type="entry name" value="PA14/GLEYA"/>
</dbReference>
<gene>
    <name evidence="8" type="ORF">FYK55_20925</name>
</gene>
<reference evidence="8 9" key="1">
    <citation type="submission" date="2019-08" db="EMBL/GenBank/DDBJ databases">
        <authorList>
            <person name="Dhanesh K."/>
            <person name="Kumar G."/>
            <person name="Sasikala C."/>
            <person name="Venkata Ramana C."/>
        </authorList>
    </citation>
    <scope>NUCLEOTIDE SEQUENCE [LARGE SCALE GENOMIC DNA]</scope>
    <source>
        <strain evidence="8 9">JC645</strain>
    </source>
</reference>
<keyword evidence="3 4" id="KW-0408">Iron</keyword>
<dbReference type="InterPro" id="IPR010496">
    <property type="entry name" value="AL/BT2_dom"/>
</dbReference>
<dbReference type="SMART" id="SM00758">
    <property type="entry name" value="PA14"/>
    <property type="match status" value="1"/>
</dbReference>
<evidence type="ECO:0000256" key="5">
    <source>
        <dbReference type="SAM" id="SignalP"/>
    </source>
</evidence>
<dbReference type="Proteomes" id="UP000324479">
    <property type="component" value="Unassembled WGS sequence"/>
</dbReference>
<dbReference type="EMBL" id="VWOX01000013">
    <property type="protein sequence ID" value="KAA5540476.1"/>
    <property type="molecule type" value="Genomic_DNA"/>
</dbReference>
<dbReference type="PANTHER" id="PTHR33546:SF1">
    <property type="entry name" value="LARGE, MULTIFUNCTIONAL SECRETED PROTEIN"/>
    <property type="match status" value="1"/>
</dbReference>
<evidence type="ECO:0000313" key="8">
    <source>
        <dbReference type="EMBL" id="KAA5540476.1"/>
    </source>
</evidence>
<feature type="signal peptide" evidence="5">
    <location>
        <begin position="1"/>
        <end position="22"/>
    </location>
</feature>
<dbReference type="InterPro" id="IPR009056">
    <property type="entry name" value="Cyt_c-like_dom"/>
</dbReference>
<feature type="domain" description="PA14" evidence="7">
    <location>
        <begin position="503"/>
        <end position="642"/>
    </location>
</feature>
<accession>A0A5M6D041</accession>
<dbReference type="SUPFAM" id="SSF46626">
    <property type="entry name" value="Cytochrome c"/>
    <property type="match status" value="3"/>
</dbReference>
<protein>
    <submittedName>
        <fullName evidence="8">DUF1080 domain-containing protein</fullName>
    </submittedName>
</protein>
<feature type="domain" description="Cytochrome c" evidence="6">
    <location>
        <begin position="416"/>
        <end position="499"/>
    </location>
</feature>
<dbReference type="GO" id="GO:0046872">
    <property type="term" value="F:metal ion binding"/>
    <property type="evidence" value="ECO:0007669"/>
    <property type="project" value="UniProtKB-KW"/>
</dbReference>
<evidence type="ECO:0000259" key="7">
    <source>
        <dbReference type="PROSITE" id="PS51820"/>
    </source>
</evidence>
<dbReference type="PROSITE" id="PS51007">
    <property type="entry name" value="CYTC"/>
    <property type="match status" value="4"/>
</dbReference>
<dbReference type="RefSeq" id="WP_150078477.1">
    <property type="nucleotide sequence ID" value="NZ_VWOX01000013.1"/>
</dbReference>
<dbReference type="AlphaFoldDB" id="A0A5M6D041"/>
<evidence type="ECO:0000256" key="1">
    <source>
        <dbReference type="ARBA" id="ARBA00022617"/>
    </source>
</evidence>
<comment type="caution">
    <text evidence="8">The sequence shown here is derived from an EMBL/GenBank/DDBJ whole genome shotgun (WGS) entry which is preliminary data.</text>
</comment>
<evidence type="ECO:0000256" key="4">
    <source>
        <dbReference type="PROSITE-ProRule" id="PRU00433"/>
    </source>
</evidence>
<keyword evidence="1 4" id="KW-0349">Heme</keyword>
<dbReference type="PANTHER" id="PTHR33546">
    <property type="entry name" value="LARGE, MULTIFUNCTIONAL SECRETED PROTEIN-RELATED"/>
    <property type="match status" value="1"/>
</dbReference>
<proteinExistence type="predicted"/>
<evidence type="ECO:0000256" key="2">
    <source>
        <dbReference type="ARBA" id="ARBA00022723"/>
    </source>
</evidence>
<dbReference type="InterPro" id="IPR011658">
    <property type="entry name" value="PA14_dom"/>
</dbReference>
<evidence type="ECO:0000259" key="6">
    <source>
        <dbReference type="PROSITE" id="PS51007"/>
    </source>
</evidence>
<dbReference type="GO" id="GO:0020037">
    <property type="term" value="F:heme binding"/>
    <property type="evidence" value="ECO:0007669"/>
    <property type="project" value="InterPro"/>
</dbReference>
<feature type="domain" description="Cytochrome c" evidence="6">
    <location>
        <begin position="865"/>
        <end position="962"/>
    </location>
</feature>
<dbReference type="Pfam" id="PF06439">
    <property type="entry name" value="3keto-disac_hyd"/>
    <property type="match status" value="1"/>
</dbReference>
<dbReference type="Gene3D" id="3.90.182.10">
    <property type="entry name" value="Toxin - Anthrax Protective Antigen,domain 1"/>
    <property type="match status" value="1"/>
</dbReference>
<keyword evidence="2 4" id="KW-0479">Metal-binding</keyword>
<evidence type="ECO:0000256" key="3">
    <source>
        <dbReference type="ARBA" id="ARBA00023004"/>
    </source>
</evidence>
<dbReference type="GO" id="GO:0009055">
    <property type="term" value="F:electron transfer activity"/>
    <property type="evidence" value="ECO:0007669"/>
    <property type="project" value="InterPro"/>
</dbReference>
<keyword evidence="5" id="KW-0732">Signal</keyword>
<feature type="chain" id="PRO_5024427510" evidence="5">
    <location>
        <begin position="23"/>
        <end position="1188"/>
    </location>
</feature>
<keyword evidence="9" id="KW-1185">Reference proteome</keyword>